<keyword evidence="1" id="KW-0472">Membrane</keyword>
<dbReference type="AlphaFoldDB" id="A0A2P2JP38"/>
<evidence type="ECO:0000313" key="2">
    <source>
        <dbReference type="EMBL" id="MBW95236.1"/>
    </source>
</evidence>
<feature type="transmembrane region" description="Helical" evidence="1">
    <location>
        <begin position="6"/>
        <end position="27"/>
    </location>
</feature>
<sequence>MPIPLYDLSSSCFYSCILIFSIWFMIYR</sequence>
<keyword evidence="1" id="KW-0812">Transmembrane</keyword>
<proteinExistence type="predicted"/>
<accession>A0A2P2JP38</accession>
<evidence type="ECO:0000256" key="1">
    <source>
        <dbReference type="SAM" id="Phobius"/>
    </source>
</evidence>
<reference evidence="2" key="1">
    <citation type="submission" date="2018-02" db="EMBL/GenBank/DDBJ databases">
        <title>Rhizophora mucronata_Transcriptome.</title>
        <authorList>
            <person name="Meera S.P."/>
            <person name="Sreeshan A."/>
            <person name="Augustine A."/>
        </authorList>
    </citation>
    <scope>NUCLEOTIDE SEQUENCE</scope>
    <source>
        <tissue evidence="2">Leaf</tissue>
    </source>
</reference>
<name>A0A2P2JP38_RHIMU</name>
<organism evidence="2">
    <name type="scientific">Rhizophora mucronata</name>
    <name type="common">Asiatic mangrove</name>
    <dbReference type="NCBI Taxonomy" id="61149"/>
    <lineage>
        <taxon>Eukaryota</taxon>
        <taxon>Viridiplantae</taxon>
        <taxon>Streptophyta</taxon>
        <taxon>Embryophyta</taxon>
        <taxon>Tracheophyta</taxon>
        <taxon>Spermatophyta</taxon>
        <taxon>Magnoliopsida</taxon>
        <taxon>eudicotyledons</taxon>
        <taxon>Gunneridae</taxon>
        <taxon>Pentapetalae</taxon>
        <taxon>rosids</taxon>
        <taxon>fabids</taxon>
        <taxon>Malpighiales</taxon>
        <taxon>Rhizophoraceae</taxon>
        <taxon>Rhizophora</taxon>
    </lineage>
</organism>
<keyword evidence="1" id="KW-1133">Transmembrane helix</keyword>
<dbReference type="EMBL" id="GGEC01014753">
    <property type="protein sequence ID" value="MBW95236.1"/>
    <property type="molecule type" value="Transcribed_RNA"/>
</dbReference>
<protein>
    <submittedName>
        <fullName evidence="2">Putative negative ABA regulator protein</fullName>
    </submittedName>
</protein>